<keyword evidence="3" id="KW-1185">Reference proteome</keyword>
<dbReference type="SUPFAM" id="SSF55961">
    <property type="entry name" value="Bet v1-like"/>
    <property type="match status" value="1"/>
</dbReference>
<dbReference type="InterPro" id="IPR023393">
    <property type="entry name" value="START-like_dom_sf"/>
</dbReference>
<dbReference type="Proteomes" id="UP001165427">
    <property type="component" value="Unassembled WGS sequence"/>
</dbReference>
<keyword evidence="1" id="KW-0732">Signal</keyword>
<evidence type="ECO:0000256" key="1">
    <source>
        <dbReference type="SAM" id="SignalP"/>
    </source>
</evidence>
<sequence length="252" mass="27804">MSPLFRRTLFWAILFGAIVGPAGNGAAADGADPRNADGRSNRMPIALEEAFLQVIDAPDWERLATGEIITRITRQDADTVVAQSMGRIQAPPRACFEVVRRYDQYTTLMPHTVESKVLRAFALDAPHPGAEAVDFWTRIRVFGFSTGYLLRIAHLPQPCGERLDIYWTLVDDPSQTTGCLDADGQPCANDLALNLGAHRFEPFPGDPDATLHTYTLTLKGTRWYQRAGLRLGAGHSMADVVGRIREALHCTE</sequence>
<feature type="signal peptide" evidence="1">
    <location>
        <begin position="1"/>
        <end position="27"/>
    </location>
</feature>
<dbReference type="AlphaFoldDB" id="A0AA41UL08"/>
<organism evidence="2 3">
    <name type="scientific">Desulfatitalea alkaliphila</name>
    <dbReference type="NCBI Taxonomy" id="2929485"/>
    <lineage>
        <taxon>Bacteria</taxon>
        <taxon>Pseudomonadati</taxon>
        <taxon>Thermodesulfobacteriota</taxon>
        <taxon>Desulfobacteria</taxon>
        <taxon>Desulfobacterales</taxon>
        <taxon>Desulfosarcinaceae</taxon>
        <taxon>Desulfatitalea</taxon>
    </lineage>
</organism>
<evidence type="ECO:0000313" key="2">
    <source>
        <dbReference type="EMBL" id="MCJ8502874.1"/>
    </source>
</evidence>
<dbReference type="EMBL" id="JALJRB010000036">
    <property type="protein sequence ID" value="MCJ8502874.1"/>
    <property type="molecule type" value="Genomic_DNA"/>
</dbReference>
<dbReference type="RefSeq" id="WP_246914366.1">
    <property type="nucleotide sequence ID" value="NZ_JALJRB010000036.1"/>
</dbReference>
<name>A0AA41UL08_9BACT</name>
<comment type="caution">
    <text evidence="2">The sequence shown here is derived from an EMBL/GenBank/DDBJ whole genome shotgun (WGS) entry which is preliminary data.</text>
</comment>
<reference evidence="2" key="1">
    <citation type="submission" date="2022-04" db="EMBL/GenBank/DDBJ databases">
        <title>Desulfatitalea alkaliphila sp. nov., a novel anaerobic sulfate-reducing bacterium isolated from terrestrial mud volcano, Taman Peninsula, Russia.</title>
        <authorList>
            <person name="Khomyakova M.A."/>
            <person name="Merkel A.Y."/>
            <person name="Slobodkin A.I."/>
        </authorList>
    </citation>
    <scope>NUCLEOTIDE SEQUENCE</scope>
    <source>
        <strain evidence="2">M08but</strain>
    </source>
</reference>
<evidence type="ECO:0008006" key="4">
    <source>
        <dbReference type="Google" id="ProtNLM"/>
    </source>
</evidence>
<proteinExistence type="predicted"/>
<protein>
    <recommendedName>
        <fullName evidence="4">START domain-containing protein</fullName>
    </recommendedName>
</protein>
<feature type="chain" id="PRO_5041441027" description="START domain-containing protein" evidence="1">
    <location>
        <begin position="28"/>
        <end position="252"/>
    </location>
</feature>
<evidence type="ECO:0000313" key="3">
    <source>
        <dbReference type="Proteomes" id="UP001165427"/>
    </source>
</evidence>
<accession>A0AA41UL08</accession>
<dbReference type="Gene3D" id="3.30.530.20">
    <property type="match status" value="1"/>
</dbReference>
<gene>
    <name evidence="2" type="ORF">MRX98_20025</name>
</gene>